<dbReference type="EMBL" id="KL363186">
    <property type="protein sequence ID" value="KFD58015.1"/>
    <property type="molecule type" value="Genomic_DNA"/>
</dbReference>
<evidence type="ECO:0000313" key="1">
    <source>
        <dbReference type="EMBL" id="KFD58015.1"/>
    </source>
</evidence>
<name>A0A085NMV4_9BILA</name>
<feature type="non-terminal residue" evidence="2">
    <location>
        <position position="83"/>
    </location>
</feature>
<dbReference type="AlphaFoldDB" id="A0A085NMV4"/>
<accession>A0A085NMV4</accession>
<keyword evidence="3" id="KW-1185">Reference proteome</keyword>
<dbReference type="Proteomes" id="UP000030758">
    <property type="component" value="Unassembled WGS sequence"/>
</dbReference>
<sequence length="83" mass="9171">MAKIITANEATQKADHLGQTALIGGSKRKQATCPFYNIRPNGRQFFKACNVESLTSFHVTSARTAKPLLFCWVECTKIRLVAA</sequence>
<gene>
    <name evidence="1" type="ORF">M513_01248</name>
    <name evidence="2" type="ORF">M514_01248</name>
</gene>
<evidence type="ECO:0000313" key="2">
    <source>
        <dbReference type="EMBL" id="KFD70800.1"/>
    </source>
</evidence>
<organism evidence="2">
    <name type="scientific">Trichuris suis</name>
    <name type="common">pig whipworm</name>
    <dbReference type="NCBI Taxonomy" id="68888"/>
    <lineage>
        <taxon>Eukaryota</taxon>
        <taxon>Metazoa</taxon>
        <taxon>Ecdysozoa</taxon>
        <taxon>Nematoda</taxon>
        <taxon>Enoplea</taxon>
        <taxon>Dorylaimia</taxon>
        <taxon>Trichinellida</taxon>
        <taxon>Trichuridae</taxon>
        <taxon>Trichuris</taxon>
    </lineage>
</organism>
<evidence type="ECO:0000313" key="3">
    <source>
        <dbReference type="Proteomes" id="UP000030764"/>
    </source>
</evidence>
<dbReference type="Proteomes" id="UP000030764">
    <property type="component" value="Unassembled WGS sequence"/>
</dbReference>
<reference evidence="2 3" key="1">
    <citation type="journal article" date="2014" name="Nat. Genet.">
        <title>Genome and transcriptome of the porcine whipworm Trichuris suis.</title>
        <authorList>
            <person name="Jex A.R."/>
            <person name="Nejsum P."/>
            <person name="Schwarz E.M."/>
            <person name="Hu L."/>
            <person name="Young N.D."/>
            <person name="Hall R.S."/>
            <person name="Korhonen P.K."/>
            <person name="Liao S."/>
            <person name="Thamsborg S."/>
            <person name="Xia J."/>
            <person name="Xu P."/>
            <person name="Wang S."/>
            <person name="Scheerlinck J.P."/>
            <person name="Hofmann A."/>
            <person name="Sternberg P.W."/>
            <person name="Wang J."/>
            <person name="Gasser R.B."/>
        </authorList>
    </citation>
    <scope>NUCLEOTIDE SEQUENCE [LARGE SCALE GENOMIC DNA]</scope>
    <source>
        <strain evidence="2">DCEP-RM93F</strain>
        <strain evidence="1">DCEP-RM93M</strain>
    </source>
</reference>
<dbReference type="EMBL" id="KL367485">
    <property type="protein sequence ID" value="KFD70800.1"/>
    <property type="molecule type" value="Genomic_DNA"/>
</dbReference>
<proteinExistence type="predicted"/>
<protein>
    <submittedName>
        <fullName evidence="2">Uncharacterized protein</fullName>
    </submittedName>
</protein>